<dbReference type="Pfam" id="PF14223">
    <property type="entry name" value="Retrotran_gag_2"/>
    <property type="match status" value="1"/>
</dbReference>
<proteinExistence type="predicted"/>
<organism evidence="1">
    <name type="scientific">Physcomitrium patens</name>
    <name type="common">Spreading-leaved earth moss</name>
    <name type="synonym">Physcomitrella patens</name>
    <dbReference type="NCBI Taxonomy" id="3218"/>
    <lineage>
        <taxon>Eukaryota</taxon>
        <taxon>Viridiplantae</taxon>
        <taxon>Streptophyta</taxon>
        <taxon>Embryophyta</taxon>
        <taxon>Bryophyta</taxon>
        <taxon>Bryophytina</taxon>
        <taxon>Bryopsida</taxon>
        <taxon>Funariidae</taxon>
        <taxon>Funariales</taxon>
        <taxon>Funariaceae</taxon>
        <taxon>Physcomitrium</taxon>
    </lineage>
</organism>
<dbReference type="EnsemblPlants" id="Pp3c8_9220V3.1">
    <property type="protein sequence ID" value="Pp3c8_9220V3.1"/>
    <property type="gene ID" value="Pp3c8_9220"/>
</dbReference>
<reference evidence="2" key="3">
    <citation type="submission" date="2020-12" db="UniProtKB">
        <authorList>
            <consortium name="EnsemblPlants"/>
        </authorList>
    </citation>
    <scope>IDENTIFICATION</scope>
</reference>
<reference evidence="1 3" key="1">
    <citation type="journal article" date="2008" name="Science">
        <title>The Physcomitrella genome reveals evolutionary insights into the conquest of land by plants.</title>
        <authorList>
            <person name="Rensing S."/>
            <person name="Lang D."/>
            <person name="Zimmer A."/>
            <person name="Terry A."/>
            <person name="Salamov A."/>
            <person name="Shapiro H."/>
            <person name="Nishiyama T."/>
            <person name="Perroud P.-F."/>
            <person name="Lindquist E."/>
            <person name="Kamisugi Y."/>
            <person name="Tanahashi T."/>
            <person name="Sakakibara K."/>
            <person name="Fujita T."/>
            <person name="Oishi K."/>
            <person name="Shin-I T."/>
            <person name="Kuroki Y."/>
            <person name="Toyoda A."/>
            <person name="Suzuki Y."/>
            <person name="Hashimoto A."/>
            <person name="Yamaguchi K."/>
            <person name="Sugano A."/>
            <person name="Kohara Y."/>
            <person name="Fujiyama A."/>
            <person name="Anterola A."/>
            <person name="Aoki S."/>
            <person name="Ashton N."/>
            <person name="Barbazuk W.B."/>
            <person name="Barker E."/>
            <person name="Bennetzen J."/>
            <person name="Bezanilla M."/>
            <person name="Blankenship R."/>
            <person name="Cho S.H."/>
            <person name="Dutcher S."/>
            <person name="Estelle M."/>
            <person name="Fawcett J.A."/>
            <person name="Gundlach H."/>
            <person name="Hanada K."/>
            <person name="Heyl A."/>
            <person name="Hicks K.A."/>
            <person name="Hugh J."/>
            <person name="Lohr M."/>
            <person name="Mayer K."/>
            <person name="Melkozernov A."/>
            <person name="Murata T."/>
            <person name="Nelson D."/>
            <person name="Pils B."/>
            <person name="Prigge M."/>
            <person name="Reiss B."/>
            <person name="Renner T."/>
            <person name="Rombauts S."/>
            <person name="Rushton P."/>
            <person name="Sanderfoot A."/>
            <person name="Schween G."/>
            <person name="Shiu S.-H."/>
            <person name="Stueber K."/>
            <person name="Theodoulou F.L."/>
            <person name="Tu H."/>
            <person name="Van de Peer Y."/>
            <person name="Verrier P.J."/>
            <person name="Waters E."/>
            <person name="Wood A."/>
            <person name="Yang L."/>
            <person name="Cove D."/>
            <person name="Cuming A."/>
            <person name="Hasebe M."/>
            <person name="Lucas S."/>
            <person name="Mishler D.B."/>
            <person name="Reski R."/>
            <person name="Grigoriev I."/>
            <person name="Quatrano R.S."/>
            <person name="Boore J.L."/>
        </authorList>
    </citation>
    <scope>NUCLEOTIDE SEQUENCE [LARGE SCALE GENOMIC DNA]</scope>
    <source>
        <strain evidence="2 3">cv. Gransden 2004</strain>
    </source>
</reference>
<dbReference type="EMBL" id="ABEU02000008">
    <property type="protein sequence ID" value="PNR49429.1"/>
    <property type="molecule type" value="Genomic_DNA"/>
</dbReference>
<reference evidence="1 3" key="2">
    <citation type="journal article" date="2018" name="Plant J.">
        <title>The Physcomitrella patens chromosome-scale assembly reveals moss genome structure and evolution.</title>
        <authorList>
            <person name="Lang D."/>
            <person name="Ullrich K.K."/>
            <person name="Murat F."/>
            <person name="Fuchs J."/>
            <person name="Jenkins J."/>
            <person name="Haas F.B."/>
            <person name="Piednoel M."/>
            <person name="Gundlach H."/>
            <person name="Van Bel M."/>
            <person name="Meyberg R."/>
            <person name="Vives C."/>
            <person name="Morata J."/>
            <person name="Symeonidi A."/>
            <person name="Hiss M."/>
            <person name="Muchero W."/>
            <person name="Kamisugi Y."/>
            <person name="Saleh O."/>
            <person name="Blanc G."/>
            <person name="Decker E.L."/>
            <person name="van Gessel N."/>
            <person name="Grimwood J."/>
            <person name="Hayes R.D."/>
            <person name="Graham S.W."/>
            <person name="Gunter L.E."/>
            <person name="McDaniel S.F."/>
            <person name="Hoernstein S.N.W."/>
            <person name="Larsson A."/>
            <person name="Li F.W."/>
            <person name="Perroud P.F."/>
            <person name="Phillips J."/>
            <person name="Ranjan P."/>
            <person name="Rokshar D.S."/>
            <person name="Rothfels C.J."/>
            <person name="Schneider L."/>
            <person name="Shu S."/>
            <person name="Stevenson D.W."/>
            <person name="Thummler F."/>
            <person name="Tillich M."/>
            <person name="Villarreal Aguilar J.C."/>
            <person name="Widiez T."/>
            <person name="Wong G.K."/>
            <person name="Wymore A."/>
            <person name="Zhang Y."/>
            <person name="Zimmer A.D."/>
            <person name="Quatrano R.S."/>
            <person name="Mayer K.F.X."/>
            <person name="Goodstein D."/>
            <person name="Casacuberta J.M."/>
            <person name="Vandepoele K."/>
            <person name="Reski R."/>
            <person name="Cuming A.C."/>
            <person name="Tuskan G.A."/>
            <person name="Maumus F."/>
            <person name="Salse J."/>
            <person name="Schmutz J."/>
            <person name="Rensing S.A."/>
        </authorList>
    </citation>
    <scope>NUCLEOTIDE SEQUENCE [LARGE SCALE GENOMIC DNA]</scope>
    <source>
        <strain evidence="2 3">cv. Gransden 2004</strain>
    </source>
</reference>
<dbReference type="InParanoid" id="A0A2K1K6N0"/>
<dbReference type="AlphaFoldDB" id="A0A2K1K6N0"/>
<name>A0A2K1K6N0_PHYPA</name>
<evidence type="ECO:0000313" key="1">
    <source>
        <dbReference type="EMBL" id="PNR49429.1"/>
    </source>
</evidence>
<accession>A0A2K1K6N0</accession>
<dbReference type="Gramene" id="Pp3c8_9220V3.1">
    <property type="protein sequence ID" value="Pp3c8_9220V3.1"/>
    <property type="gene ID" value="Pp3c8_9220"/>
</dbReference>
<evidence type="ECO:0000313" key="3">
    <source>
        <dbReference type="Proteomes" id="UP000006727"/>
    </source>
</evidence>
<sequence length="274" mass="30746">MDAHKNLSCQTISQKAEDHNWTHFVNHTPIVTTQSVLQSTMRALTPRATIYTTPECTMQGRTEGIAEGVGKEGSKEECRIGSRWFPSILDSLQGTLSKPPGPPCLARILCHFGIHCADLASPTWALRVCCSGRCITTQDVWDQLSEEHKHKSSESIHELQRQFFDAKIEHGQSICSFIAQLELIMSELRELGDTSFSDAFMISKLTANLPAIFDGLPLPGKVLYISGFGRNLISLTKVANIRFILIYLKNYKKKLDEQSCIRLFVGYFDESKAY</sequence>
<evidence type="ECO:0000313" key="2">
    <source>
        <dbReference type="EnsemblPlants" id="Pp3c8_9220V3.1"/>
    </source>
</evidence>
<gene>
    <name evidence="1" type="ORF">PHYPA_011325</name>
</gene>
<keyword evidence="3" id="KW-1185">Reference proteome</keyword>
<protein>
    <submittedName>
        <fullName evidence="1 2">Uncharacterized protein</fullName>
    </submittedName>
</protein>
<dbReference type="Proteomes" id="UP000006727">
    <property type="component" value="Chromosome 8"/>
</dbReference>